<accession>W5TM75</accession>
<evidence type="ECO:0000313" key="2">
    <source>
        <dbReference type="Proteomes" id="UP000019150"/>
    </source>
</evidence>
<dbReference type="AlphaFoldDB" id="W5TM75"/>
<dbReference type="KEGG" id="nno:NONO_c56550"/>
<sequence length="63" mass="7042">MVSGRRPGTFRGADRTVLPLRHRVSSTFPEVCRTVAGEHDTAAAHFRMDPPAEPYFAHYAGRM</sequence>
<reference evidence="1 2" key="1">
    <citation type="journal article" date="2014" name="Appl. Environ. Microbiol.">
        <title>Insights into the Microbial Degradation of Rubber and Gutta-Percha by Analysis of the Complete Genome of Nocardia nova SH22a.</title>
        <authorList>
            <person name="Luo Q."/>
            <person name="Hiessl S."/>
            <person name="Poehlein A."/>
            <person name="Daniel R."/>
            <person name="Steinbuchel A."/>
        </authorList>
    </citation>
    <scope>NUCLEOTIDE SEQUENCE [LARGE SCALE GENOMIC DNA]</scope>
    <source>
        <strain evidence="1">SH22a</strain>
    </source>
</reference>
<evidence type="ECO:0000313" key="1">
    <source>
        <dbReference type="EMBL" id="AHH20435.1"/>
    </source>
</evidence>
<organism evidence="1 2">
    <name type="scientific">Nocardia nova SH22a</name>
    <dbReference type="NCBI Taxonomy" id="1415166"/>
    <lineage>
        <taxon>Bacteria</taxon>
        <taxon>Bacillati</taxon>
        <taxon>Actinomycetota</taxon>
        <taxon>Actinomycetes</taxon>
        <taxon>Mycobacteriales</taxon>
        <taxon>Nocardiaceae</taxon>
        <taxon>Nocardia</taxon>
    </lineage>
</organism>
<gene>
    <name evidence="1" type="ORF">NONO_c56550</name>
</gene>
<dbReference type="Proteomes" id="UP000019150">
    <property type="component" value="Chromosome"/>
</dbReference>
<protein>
    <submittedName>
        <fullName evidence="1">Uncharacterized protein</fullName>
    </submittedName>
</protein>
<dbReference type="STRING" id="1415166.NONO_c56550"/>
<dbReference type="EMBL" id="CP006850">
    <property type="protein sequence ID" value="AHH20435.1"/>
    <property type="molecule type" value="Genomic_DNA"/>
</dbReference>
<dbReference type="HOGENOM" id="CLU_2881359_0_0_11"/>
<keyword evidence="2" id="KW-1185">Reference proteome</keyword>
<proteinExistence type="predicted"/>
<name>W5TM75_9NOCA</name>